<name>A0A9D1E2Q4_9BACT</name>
<evidence type="ECO:0000256" key="1">
    <source>
        <dbReference type="SAM" id="MobiDB-lite"/>
    </source>
</evidence>
<sequence>MRNRIISIMTAAAALLLLSALRAGAQEIVSAGVSRDTILIGDQIEWTSEMQVPRGMSVRIDSMSGYVVPGVELIGDFVIDTVDRGRDFSRVQTRATITSFDSGSYVLPPLVVYVYRGEDAVDTLRLPEVPLEVTTIPIDTTTYEMYDIRPQFRYPVTFAEVLPWVVGGIVLVAAIIAVWRLIVRRRKNRPLFGKPTPQDPPHIVALRDLDRIRGEKLWQTGNQKQYYTEITDTLRVYIEKRFGVKTIERTSAEILTDLSVKDIQPSDYESLKDLFGTADLVKFAKYTASESENENAVPAAVRFVNDTFMQELESDAEKAGKNGNNAGADGKGSSRTGNDGNGDKTGMTGGQGDE</sequence>
<keyword evidence="3" id="KW-0732">Signal</keyword>
<evidence type="ECO:0000256" key="3">
    <source>
        <dbReference type="SAM" id="SignalP"/>
    </source>
</evidence>
<keyword evidence="2" id="KW-0472">Membrane</keyword>
<proteinExistence type="predicted"/>
<evidence type="ECO:0000313" key="5">
    <source>
        <dbReference type="Proteomes" id="UP000886744"/>
    </source>
</evidence>
<evidence type="ECO:0008006" key="6">
    <source>
        <dbReference type="Google" id="ProtNLM"/>
    </source>
</evidence>
<keyword evidence="2" id="KW-1133">Transmembrane helix</keyword>
<dbReference type="AlphaFoldDB" id="A0A9D1E2Q4"/>
<keyword evidence="2" id="KW-0812">Transmembrane</keyword>
<feature type="signal peptide" evidence="3">
    <location>
        <begin position="1"/>
        <end position="25"/>
    </location>
</feature>
<dbReference type="Proteomes" id="UP000886744">
    <property type="component" value="Unassembled WGS sequence"/>
</dbReference>
<feature type="chain" id="PRO_5038564005" description="Protein BatD" evidence="3">
    <location>
        <begin position="26"/>
        <end position="354"/>
    </location>
</feature>
<organism evidence="4 5">
    <name type="scientific">Candidatus Coprenecus avistercoris</name>
    <dbReference type="NCBI Taxonomy" id="2840730"/>
    <lineage>
        <taxon>Bacteria</taxon>
        <taxon>Pseudomonadati</taxon>
        <taxon>Bacteroidota</taxon>
        <taxon>Bacteroidia</taxon>
        <taxon>Bacteroidales</taxon>
        <taxon>Rikenellaceae</taxon>
        <taxon>Rikenellaceae incertae sedis</taxon>
        <taxon>Candidatus Coprenecus</taxon>
    </lineage>
</organism>
<evidence type="ECO:0000256" key="2">
    <source>
        <dbReference type="SAM" id="Phobius"/>
    </source>
</evidence>
<protein>
    <recommendedName>
        <fullName evidence="6">Protein BatD</fullName>
    </recommendedName>
</protein>
<reference evidence="4" key="1">
    <citation type="submission" date="2020-10" db="EMBL/GenBank/DDBJ databases">
        <authorList>
            <person name="Gilroy R."/>
        </authorList>
    </citation>
    <scope>NUCLEOTIDE SEQUENCE</scope>
    <source>
        <strain evidence="4">ChiHjej13B12-12457</strain>
    </source>
</reference>
<comment type="caution">
    <text evidence="4">The sequence shown here is derived from an EMBL/GenBank/DDBJ whole genome shotgun (WGS) entry which is preliminary data.</text>
</comment>
<feature type="region of interest" description="Disordered" evidence="1">
    <location>
        <begin position="312"/>
        <end position="354"/>
    </location>
</feature>
<accession>A0A9D1E2Q4</accession>
<dbReference type="EMBL" id="DVHI01000100">
    <property type="protein sequence ID" value="HIR63478.1"/>
    <property type="molecule type" value="Genomic_DNA"/>
</dbReference>
<gene>
    <name evidence="4" type="ORF">IAC94_08170</name>
</gene>
<reference evidence="4" key="2">
    <citation type="journal article" date="2021" name="PeerJ">
        <title>Extensive microbial diversity within the chicken gut microbiome revealed by metagenomics and culture.</title>
        <authorList>
            <person name="Gilroy R."/>
            <person name="Ravi A."/>
            <person name="Getino M."/>
            <person name="Pursley I."/>
            <person name="Horton D.L."/>
            <person name="Alikhan N.F."/>
            <person name="Baker D."/>
            <person name="Gharbi K."/>
            <person name="Hall N."/>
            <person name="Watson M."/>
            <person name="Adriaenssens E.M."/>
            <person name="Foster-Nyarko E."/>
            <person name="Jarju S."/>
            <person name="Secka A."/>
            <person name="Antonio M."/>
            <person name="Oren A."/>
            <person name="Chaudhuri R.R."/>
            <person name="La Ragione R."/>
            <person name="Hildebrand F."/>
            <person name="Pallen M.J."/>
        </authorList>
    </citation>
    <scope>NUCLEOTIDE SEQUENCE</scope>
    <source>
        <strain evidence="4">ChiHjej13B12-12457</strain>
    </source>
</reference>
<feature type="transmembrane region" description="Helical" evidence="2">
    <location>
        <begin position="161"/>
        <end position="182"/>
    </location>
</feature>
<evidence type="ECO:0000313" key="4">
    <source>
        <dbReference type="EMBL" id="HIR63478.1"/>
    </source>
</evidence>